<feature type="transmembrane region" description="Helical" evidence="2">
    <location>
        <begin position="110"/>
        <end position="127"/>
    </location>
</feature>
<keyword evidence="3" id="KW-0732">Signal</keyword>
<feature type="non-terminal residue" evidence="5">
    <location>
        <position position="1"/>
    </location>
</feature>
<reference evidence="5" key="1">
    <citation type="submission" date="2015-07" db="EMBL/GenBank/DDBJ databases">
        <title>Adaptation to a free-living lifestyle via gene acquisitions in the diplomonad Trepomonas sp. PC1.</title>
        <authorList>
            <person name="Xu F."/>
            <person name="Jerlstrom-Hultqvist J."/>
            <person name="Kolisko M."/>
            <person name="Simpson A.G.B."/>
            <person name="Roger A.J."/>
            <person name="Svard S.G."/>
            <person name="Andersson J.O."/>
        </authorList>
    </citation>
    <scope>NUCLEOTIDE SEQUENCE</scope>
    <source>
        <strain evidence="5">PC1</strain>
    </source>
</reference>
<feature type="transmembrane region" description="Helical" evidence="2">
    <location>
        <begin position="139"/>
        <end position="161"/>
    </location>
</feature>
<dbReference type="EMBL" id="GDID01004482">
    <property type="protein sequence ID" value="JAP92124.1"/>
    <property type="molecule type" value="Transcribed_RNA"/>
</dbReference>
<feature type="chain" id="PRO_5007526583" evidence="3">
    <location>
        <begin position="23"/>
        <end position="493"/>
    </location>
</feature>
<keyword evidence="2" id="KW-1133">Transmembrane helix</keyword>
<evidence type="ECO:0000259" key="4">
    <source>
        <dbReference type="PROSITE" id="PS50850"/>
    </source>
</evidence>
<feature type="transmembrane region" description="Helical" evidence="2">
    <location>
        <begin position="345"/>
        <end position="370"/>
    </location>
</feature>
<dbReference type="Pfam" id="PF07690">
    <property type="entry name" value="MFS_1"/>
    <property type="match status" value="1"/>
</dbReference>
<dbReference type="Gene3D" id="1.20.1250.20">
    <property type="entry name" value="MFS general substrate transporter like domains"/>
    <property type="match status" value="1"/>
</dbReference>
<dbReference type="PANTHER" id="PTHR48021">
    <property type="match status" value="1"/>
</dbReference>
<dbReference type="InterPro" id="IPR020846">
    <property type="entry name" value="MFS_dom"/>
</dbReference>
<evidence type="ECO:0000256" key="3">
    <source>
        <dbReference type="SAM" id="SignalP"/>
    </source>
</evidence>
<dbReference type="GO" id="GO:0022857">
    <property type="term" value="F:transmembrane transporter activity"/>
    <property type="evidence" value="ECO:0007669"/>
    <property type="project" value="InterPro"/>
</dbReference>
<dbReference type="SUPFAM" id="SSF103473">
    <property type="entry name" value="MFS general substrate transporter"/>
    <property type="match status" value="1"/>
</dbReference>
<evidence type="ECO:0000256" key="2">
    <source>
        <dbReference type="SAM" id="Phobius"/>
    </source>
</evidence>
<accession>A0A146K859</accession>
<dbReference type="InterPro" id="IPR050549">
    <property type="entry name" value="MFS_Trehalose_Transporter"/>
</dbReference>
<protein>
    <submittedName>
        <fullName evidence="5">Major facilitator superfamily protein</fullName>
    </submittedName>
</protein>
<feature type="transmembrane region" description="Helical" evidence="2">
    <location>
        <begin position="49"/>
        <end position="69"/>
    </location>
</feature>
<evidence type="ECO:0000313" key="5">
    <source>
        <dbReference type="EMBL" id="JAP92124.1"/>
    </source>
</evidence>
<organism evidence="5">
    <name type="scientific">Trepomonas sp. PC1</name>
    <dbReference type="NCBI Taxonomy" id="1076344"/>
    <lineage>
        <taxon>Eukaryota</taxon>
        <taxon>Metamonada</taxon>
        <taxon>Diplomonadida</taxon>
        <taxon>Hexamitidae</taxon>
        <taxon>Hexamitinae</taxon>
        <taxon>Trepomonas</taxon>
    </lineage>
</organism>
<gene>
    <name evidence="5" type="ORF">TPC1_16033</name>
</gene>
<proteinExistence type="predicted"/>
<feature type="transmembrane region" description="Helical" evidence="2">
    <location>
        <begin position="474"/>
        <end position="492"/>
    </location>
</feature>
<name>A0A146K859_9EUKA</name>
<sequence length="493" mass="54583">RVLLQKMLMLLCLTFLVGSIVGVQQASMSTSVIRLMHQVSIFGYDLTELAISLISTGGRMGNAMGAIICPFVEKCVGRRKTVIIASLLNAAVFVGFMVSVHWVFTFVLRLLTGTFTFIAQTIAPAWLSDLSPPENKSKLIKFFELYISVAILVSNAVLLVVSDQAQLYRLSMVYGLLVSLSCAVISFFAKEQSKNNTQIVTNQCECEDKDLPITFLQRHQQTLWFENPEKRASIECELHDLSVINDHHHHPSNVADFRGSIEMNMEETSTDITHLQHPHHNAPNGNPNNEIVVNNITDKNTPNFSKARFIAIAIFFPMASQFTGMAIATQYATRVFEGVFHFENQYFGAALGATLVSVAKVVGSVIPLFFITKNSKIKKTTMFVIGVFGSIIGNILTALSFDSSQQSLFTILGVAIQLGFYEFGPGTMQYILYGEYYPEIYKVMLGSISFTVFSIMGILITFSFGYFLLPAVPYIVYCGGAALSGIILMVLMK</sequence>
<evidence type="ECO:0000256" key="1">
    <source>
        <dbReference type="ARBA" id="ARBA00004141"/>
    </source>
</evidence>
<comment type="subcellular location">
    <subcellularLocation>
        <location evidence="1">Membrane</location>
        <topology evidence="1">Multi-pass membrane protein</topology>
    </subcellularLocation>
</comment>
<feature type="transmembrane region" description="Helical" evidence="2">
    <location>
        <begin position="309"/>
        <end position="333"/>
    </location>
</feature>
<feature type="transmembrane region" description="Helical" evidence="2">
    <location>
        <begin position="81"/>
        <end position="104"/>
    </location>
</feature>
<feature type="domain" description="Major facilitator superfamily (MFS) profile" evidence="4">
    <location>
        <begin position="10"/>
        <end position="493"/>
    </location>
</feature>
<keyword evidence="2" id="KW-0472">Membrane</keyword>
<feature type="transmembrane region" description="Helical" evidence="2">
    <location>
        <begin position="167"/>
        <end position="189"/>
    </location>
</feature>
<dbReference type="PANTHER" id="PTHR48021:SF1">
    <property type="entry name" value="GH07001P-RELATED"/>
    <property type="match status" value="1"/>
</dbReference>
<dbReference type="InterPro" id="IPR011701">
    <property type="entry name" value="MFS"/>
</dbReference>
<feature type="transmembrane region" description="Helical" evidence="2">
    <location>
        <begin position="445"/>
        <end position="468"/>
    </location>
</feature>
<dbReference type="GO" id="GO:0016020">
    <property type="term" value="C:membrane"/>
    <property type="evidence" value="ECO:0007669"/>
    <property type="project" value="UniProtKB-SubCell"/>
</dbReference>
<feature type="signal peptide" evidence="3">
    <location>
        <begin position="1"/>
        <end position="22"/>
    </location>
</feature>
<feature type="transmembrane region" description="Helical" evidence="2">
    <location>
        <begin position="407"/>
        <end position="424"/>
    </location>
</feature>
<dbReference type="AlphaFoldDB" id="A0A146K859"/>
<dbReference type="PROSITE" id="PS50850">
    <property type="entry name" value="MFS"/>
    <property type="match status" value="1"/>
</dbReference>
<keyword evidence="2" id="KW-0812">Transmembrane</keyword>
<feature type="transmembrane region" description="Helical" evidence="2">
    <location>
        <begin position="382"/>
        <end position="401"/>
    </location>
</feature>
<dbReference type="InterPro" id="IPR036259">
    <property type="entry name" value="MFS_trans_sf"/>
</dbReference>